<feature type="domain" description="DZANK-type" evidence="3">
    <location>
        <begin position="608"/>
        <end position="658"/>
    </location>
</feature>
<feature type="region of interest" description="Disordered" evidence="2">
    <location>
        <begin position="496"/>
        <end position="523"/>
    </location>
</feature>
<reference evidence="4 5" key="1">
    <citation type="submission" date="2017-10" db="EMBL/GenBank/DDBJ databases">
        <title>Novel microbial diversity and functional potential in the marine mammal oral microbiome.</title>
        <authorList>
            <person name="Dudek N.K."/>
            <person name="Sun C.L."/>
            <person name="Burstein D."/>
            <person name="Kantor R.S."/>
            <person name="Aliaga Goltsman D.S."/>
            <person name="Bik E.M."/>
            <person name="Thomas B.C."/>
            <person name="Banfield J.F."/>
            <person name="Relman D.A."/>
        </authorList>
    </citation>
    <scope>NUCLEOTIDE SEQUENCE [LARGE SCALE GENOMIC DNA]</scope>
    <source>
        <strain evidence="4">DOLZORAL124_49_17</strain>
    </source>
</reference>
<feature type="region of interest" description="Disordered" evidence="2">
    <location>
        <begin position="1"/>
        <end position="79"/>
    </location>
</feature>
<evidence type="ECO:0000256" key="1">
    <source>
        <dbReference type="SAM" id="Coils"/>
    </source>
</evidence>
<keyword evidence="1" id="KW-0175">Coiled coil</keyword>
<accession>A0A2G6E938</accession>
<feature type="region of interest" description="Disordered" evidence="2">
    <location>
        <begin position="144"/>
        <end position="171"/>
    </location>
</feature>
<evidence type="ECO:0000256" key="2">
    <source>
        <dbReference type="SAM" id="MobiDB-lite"/>
    </source>
</evidence>
<sequence>MKDDEKKTQRKDIHFSNEEDPESEILNAFERLERNRPRPRSSQDRSSMFHESIDLNSDNDDLSFGDEAPDVESSFSFDDSLREDLEQDLIHEANFDLDGSLKDDLVKEIQAAPGEDSFVLDLDKELSDSELDLDADEDFDMSSAPTLTFNFDKDDHPDDENDGLDLGSFSNNEDDFSELDLGIEGVEISEDFADLGQDISLDDHQDPVSGAEQISGKAVITVGDDEVIDLGDEEYLTQEQPVAVREQRHATPDGVTVEQIPSPPDIEDDDGELMASLEDIAIDLEQESNDVPVQNAGGPVVAEELSPETLQKRLGAHDDELPGSAEAESAEASSQESMDVRDFLGLDLRLNDKELREFEAKIREAETLQAYLNGLEEHRGEVSERIYEKLQKEYVARKTVIFNSEAFSALLTDVQDDLEHMLHKRAEIVEMVERLNEELEEIKVRNLVGEYDEATLSQKQRSQNSEIALWSEKTEKINAFINRYQASLDAEKSLNPLRDSADESSSEAALPEDAQSGLAPEPGAAQEGFWTEELAEETAGSLSEPTAETVSAHEYESARGPSPDDSFMTGGEELDNQFLMDEDLEEGDFALGDLPAFDDEEEETMIVCKLCGRQTAAAEKFCTYCGGKLQKAAHDTELSCKKCGRRTPADQTFCIYCGGKAQ</sequence>
<feature type="compositionally biased region" description="Basic and acidic residues" evidence="2">
    <location>
        <begin position="30"/>
        <end position="53"/>
    </location>
</feature>
<protein>
    <recommendedName>
        <fullName evidence="3">DZANK-type domain-containing protein</fullName>
    </recommendedName>
</protein>
<dbReference type="InterPro" id="IPR025874">
    <property type="entry name" value="DZR"/>
</dbReference>
<evidence type="ECO:0000313" key="4">
    <source>
        <dbReference type="EMBL" id="PID58609.1"/>
    </source>
</evidence>
<feature type="coiled-coil region" evidence="1">
    <location>
        <begin position="418"/>
        <end position="445"/>
    </location>
</feature>
<gene>
    <name evidence="4" type="ORF">CSB45_03435</name>
</gene>
<name>A0A2G6E938_9BACT</name>
<organism evidence="4 5">
    <name type="scientific">candidate division KSB3 bacterium</name>
    <dbReference type="NCBI Taxonomy" id="2044937"/>
    <lineage>
        <taxon>Bacteria</taxon>
        <taxon>candidate division KSB3</taxon>
    </lineage>
</organism>
<feature type="region of interest" description="Disordered" evidence="2">
    <location>
        <begin position="238"/>
        <end position="270"/>
    </location>
</feature>
<feature type="compositionally biased region" description="Low complexity" evidence="2">
    <location>
        <begin position="324"/>
        <end position="337"/>
    </location>
</feature>
<feature type="compositionally biased region" description="Polar residues" evidence="2">
    <location>
        <begin position="540"/>
        <end position="549"/>
    </location>
</feature>
<feature type="region of interest" description="Disordered" evidence="2">
    <location>
        <begin position="535"/>
        <end position="571"/>
    </location>
</feature>
<dbReference type="AlphaFoldDB" id="A0A2G6E938"/>
<comment type="caution">
    <text evidence="4">The sequence shown here is derived from an EMBL/GenBank/DDBJ whole genome shotgun (WGS) entry which is preliminary data.</text>
</comment>
<proteinExistence type="predicted"/>
<feature type="compositionally biased region" description="Basic and acidic residues" evidence="2">
    <location>
        <begin position="1"/>
        <end position="17"/>
    </location>
</feature>
<dbReference type="Pfam" id="PF12773">
    <property type="entry name" value="DZR"/>
    <property type="match status" value="1"/>
</dbReference>
<feature type="region of interest" description="Disordered" evidence="2">
    <location>
        <begin position="318"/>
        <end position="338"/>
    </location>
</feature>
<dbReference type="Proteomes" id="UP000229740">
    <property type="component" value="Unassembled WGS sequence"/>
</dbReference>
<feature type="compositionally biased region" description="Acidic residues" evidence="2">
    <location>
        <begin position="57"/>
        <end position="70"/>
    </location>
</feature>
<evidence type="ECO:0000313" key="5">
    <source>
        <dbReference type="Proteomes" id="UP000229740"/>
    </source>
</evidence>
<dbReference type="EMBL" id="PDPS01000022">
    <property type="protein sequence ID" value="PID58609.1"/>
    <property type="molecule type" value="Genomic_DNA"/>
</dbReference>
<evidence type="ECO:0000259" key="3">
    <source>
        <dbReference type="Pfam" id="PF12773"/>
    </source>
</evidence>